<reference evidence="9" key="1">
    <citation type="journal article" date="2019" name="Int. J. Syst. Evol. Microbiol.">
        <title>The Global Catalogue of Microorganisms (GCM) 10K type strain sequencing project: providing services to taxonomists for standard genome sequencing and annotation.</title>
        <authorList>
            <consortium name="The Broad Institute Genomics Platform"/>
            <consortium name="The Broad Institute Genome Sequencing Center for Infectious Disease"/>
            <person name="Wu L."/>
            <person name="Ma J."/>
        </authorList>
    </citation>
    <scope>NUCLEOTIDE SEQUENCE [LARGE SCALE GENOMIC DNA]</scope>
    <source>
        <strain evidence="9">JCM 6485</strain>
    </source>
</reference>
<keyword evidence="3" id="KW-0540">Nuclease</keyword>
<dbReference type="SUPFAM" id="SSF54786">
    <property type="entry name" value="YcfA/nrd intein domain"/>
    <property type="match status" value="1"/>
</dbReference>
<keyword evidence="7" id="KW-0346">Stress response</keyword>
<evidence type="ECO:0000256" key="6">
    <source>
        <dbReference type="ARBA" id="ARBA00022884"/>
    </source>
</evidence>
<dbReference type="InterPro" id="IPR038570">
    <property type="entry name" value="HicA_sf"/>
</dbReference>
<evidence type="ECO:0000256" key="5">
    <source>
        <dbReference type="ARBA" id="ARBA00022801"/>
    </source>
</evidence>
<dbReference type="EMBL" id="BAAACO010000001">
    <property type="protein sequence ID" value="GAA0857753.1"/>
    <property type="molecule type" value="Genomic_DNA"/>
</dbReference>
<protein>
    <recommendedName>
        <fullName evidence="10">YcfA-like protein</fullName>
    </recommendedName>
</protein>
<dbReference type="Proteomes" id="UP001501764">
    <property type="component" value="Unassembled WGS sequence"/>
</dbReference>
<dbReference type="RefSeq" id="WP_346025939.1">
    <property type="nucleotide sequence ID" value="NZ_BAAACO010000001.1"/>
</dbReference>
<evidence type="ECO:0000313" key="9">
    <source>
        <dbReference type="Proteomes" id="UP001501764"/>
    </source>
</evidence>
<keyword evidence="2" id="KW-1277">Toxin-antitoxin system</keyword>
<evidence type="ECO:0000256" key="4">
    <source>
        <dbReference type="ARBA" id="ARBA00022759"/>
    </source>
</evidence>
<comment type="similarity">
    <text evidence="1">Belongs to the HicA mRNA interferase family.</text>
</comment>
<keyword evidence="9" id="KW-1185">Reference proteome</keyword>
<dbReference type="InterPro" id="IPR012933">
    <property type="entry name" value="HicA_mRNA_interferase"/>
</dbReference>
<dbReference type="Gene3D" id="3.30.920.30">
    <property type="entry name" value="Hypothetical protein"/>
    <property type="match status" value="1"/>
</dbReference>
<accession>A0ABP3WYC6</accession>
<evidence type="ECO:0000313" key="8">
    <source>
        <dbReference type="EMBL" id="GAA0857753.1"/>
    </source>
</evidence>
<gene>
    <name evidence="8" type="ORF">GCM10008916_12740</name>
</gene>
<proteinExistence type="inferred from homology"/>
<dbReference type="Pfam" id="PF07927">
    <property type="entry name" value="HicA_toxin"/>
    <property type="match status" value="1"/>
</dbReference>
<comment type="caution">
    <text evidence="8">The sequence shown here is derived from an EMBL/GenBank/DDBJ whole genome shotgun (WGS) entry which is preliminary data.</text>
</comment>
<name>A0ABP3WYC6_9CLOT</name>
<evidence type="ECO:0000256" key="1">
    <source>
        <dbReference type="ARBA" id="ARBA00006620"/>
    </source>
</evidence>
<keyword evidence="6" id="KW-0694">RNA-binding</keyword>
<evidence type="ECO:0000256" key="7">
    <source>
        <dbReference type="ARBA" id="ARBA00023016"/>
    </source>
</evidence>
<keyword evidence="4" id="KW-0255">Endonuclease</keyword>
<sequence>MSKNNWIAEFNKVERKAYDMTYELGGRLEKIYNEEYGDEFYNLCINTLIETKYNNKNFNNIDEKFLYLISRFNEIDSIRKEKDRFNKVINNLKQEMTLNDLKINEMIINNVLRKCNSIEKNKFLNRKKLLETRLVKQLDSYLNLFLKAIANNEQEVVDELNKYVKDFTEKYENKKIDKLRELEKITIEKCKYNKIFSYKKMKKLAESKGFKHKRTTGDHMMYEHIKTKQLIPIPAHDLGYGLMKEIQKEIREKSVA</sequence>
<keyword evidence="5" id="KW-0378">Hydrolase</keyword>
<evidence type="ECO:0000256" key="3">
    <source>
        <dbReference type="ARBA" id="ARBA00022722"/>
    </source>
</evidence>
<evidence type="ECO:0008006" key="10">
    <source>
        <dbReference type="Google" id="ProtNLM"/>
    </source>
</evidence>
<evidence type="ECO:0000256" key="2">
    <source>
        <dbReference type="ARBA" id="ARBA00022649"/>
    </source>
</evidence>
<organism evidence="8 9">
    <name type="scientific">Clostridium nitritogenes</name>
    <dbReference type="NCBI Taxonomy" id="83340"/>
    <lineage>
        <taxon>Bacteria</taxon>
        <taxon>Bacillati</taxon>
        <taxon>Bacillota</taxon>
        <taxon>Clostridia</taxon>
        <taxon>Eubacteriales</taxon>
        <taxon>Clostridiaceae</taxon>
        <taxon>Clostridium</taxon>
    </lineage>
</organism>